<dbReference type="EMBL" id="DXET01000113">
    <property type="protein sequence ID" value="HIX81363.1"/>
    <property type="molecule type" value="Genomic_DNA"/>
</dbReference>
<proteinExistence type="predicted"/>
<dbReference type="SMART" id="SM00849">
    <property type="entry name" value="Lactamase_B"/>
    <property type="match status" value="1"/>
</dbReference>
<comment type="caution">
    <text evidence="2">The sequence shown here is derived from an EMBL/GenBank/DDBJ whole genome shotgun (WGS) entry which is preliminary data.</text>
</comment>
<evidence type="ECO:0000313" key="3">
    <source>
        <dbReference type="Proteomes" id="UP000886724"/>
    </source>
</evidence>
<protein>
    <submittedName>
        <fullName evidence="2">MBL fold metallo-hydrolase</fullName>
    </submittedName>
</protein>
<dbReference type="Proteomes" id="UP000886724">
    <property type="component" value="Unassembled WGS sequence"/>
</dbReference>
<dbReference type="AlphaFoldDB" id="A0A9D1XKU4"/>
<evidence type="ECO:0000313" key="2">
    <source>
        <dbReference type="EMBL" id="HIX81363.1"/>
    </source>
</evidence>
<evidence type="ECO:0000259" key="1">
    <source>
        <dbReference type="SMART" id="SM00849"/>
    </source>
</evidence>
<dbReference type="PANTHER" id="PTHR42951:SF22">
    <property type="entry name" value="METALLO BETA-LACTAMASE SUPERFAMILY LIPOPROTEIN"/>
    <property type="match status" value="1"/>
</dbReference>
<organism evidence="2 3">
    <name type="scientific">Candidatus Erysipelatoclostridium merdavium</name>
    <dbReference type="NCBI Taxonomy" id="2838566"/>
    <lineage>
        <taxon>Bacteria</taxon>
        <taxon>Bacillati</taxon>
        <taxon>Bacillota</taxon>
        <taxon>Erysipelotrichia</taxon>
        <taxon>Erysipelotrichales</taxon>
        <taxon>Erysipelotrichales incertae sedis</taxon>
    </lineage>
</organism>
<dbReference type="PANTHER" id="PTHR42951">
    <property type="entry name" value="METALLO-BETA-LACTAMASE DOMAIN-CONTAINING"/>
    <property type="match status" value="1"/>
</dbReference>
<dbReference type="SUPFAM" id="SSF56281">
    <property type="entry name" value="Metallo-hydrolase/oxidoreductase"/>
    <property type="match status" value="1"/>
</dbReference>
<dbReference type="Pfam" id="PF00753">
    <property type="entry name" value="Lactamase_B"/>
    <property type="match status" value="2"/>
</dbReference>
<dbReference type="InterPro" id="IPR036866">
    <property type="entry name" value="RibonucZ/Hydroxyglut_hydro"/>
</dbReference>
<dbReference type="InterPro" id="IPR001279">
    <property type="entry name" value="Metallo-B-lactamas"/>
</dbReference>
<accession>A0A9D1XKU4</accession>
<reference evidence="2" key="2">
    <citation type="submission" date="2021-04" db="EMBL/GenBank/DDBJ databases">
        <authorList>
            <person name="Gilroy R."/>
        </authorList>
    </citation>
    <scope>NUCLEOTIDE SEQUENCE</scope>
    <source>
        <strain evidence="2">ChiGjej1B1-14440</strain>
    </source>
</reference>
<dbReference type="Gene3D" id="3.60.15.10">
    <property type="entry name" value="Ribonuclease Z/Hydroxyacylglutathione hydrolase-like"/>
    <property type="match status" value="1"/>
</dbReference>
<gene>
    <name evidence="2" type="ORF">H9980_05235</name>
</gene>
<feature type="domain" description="Metallo-beta-lactamase" evidence="1">
    <location>
        <begin position="17"/>
        <end position="173"/>
    </location>
</feature>
<sequence length="220" mass="25283">MQITEYFPNFYIIDDGHVREFLIIGSTEALLIDTGFGNTDLKSKIQKITNLPVKVVLSHGDKDHSGGLKQFDDCYVHKNDMPLIDGNIKVKEINVGDILETGEYKFEVIEIPGHSYGSIAFLDRNKKLLLPGDSVQTGPIYMFGQHRNLDLYLQSLEKLLTYQDDITTIIPSHHHYPLTKEYINYCLEDGHLLKEKQIKGIKHQTLPCYEYTGKHVSFYY</sequence>
<dbReference type="InterPro" id="IPR050855">
    <property type="entry name" value="NDM-1-like"/>
</dbReference>
<reference evidence="2" key="1">
    <citation type="journal article" date="2021" name="PeerJ">
        <title>Extensive microbial diversity within the chicken gut microbiome revealed by metagenomics and culture.</title>
        <authorList>
            <person name="Gilroy R."/>
            <person name="Ravi A."/>
            <person name="Getino M."/>
            <person name="Pursley I."/>
            <person name="Horton D.L."/>
            <person name="Alikhan N.F."/>
            <person name="Baker D."/>
            <person name="Gharbi K."/>
            <person name="Hall N."/>
            <person name="Watson M."/>
            <person name="Adriaenssens E.M."/>
            <person name="Foster-Nyarko E."/>
            <person name="Jarju S."/>
            <person name="Secka A."/>
            <person name="Antonio M."/>
            <person name="Oren A."/>
            <person name="Chaudhuri R.R."/>
            <person name="La Ragione R."/>
            <person name="Hildebrand F."/>
            <person name="Pallen M.J."/>
        </authorList>
    </citation>
    <scope>NUCLEOTIDE SEQUENCE</scope>
    <source>
        <strain evidence="2">ChiGjej1B1-14440</strain>
    </source>
</reference>
<name>A0A9D1XKU4_9FIRM</name>